<gene>
    <name evidence="2" type="ORF">NE619_05105</name>
</gene>
<dbReference type="Gene3D" id="1.10.260.40">
    <property type="entry name" value="lambda repressor-like DNA-binding domains"/>
    <property type="match status" value="1"/>
</dbReference>
<name>A0ABT1RLN5_9FIRM</name>
<dbReference type="Pfam" id="PF01381">
    <property type="entry name" value="HTH_3"/>
    <property type="match status" value="1"/>
</dbReference>
<feature type="domain" description="HTH cro/C1-type" evidence="1">
    <location>
        <begin position="16"/>
        <end position="70"/>
    </location>
</feature>
<reference evidence="2 3" key="1">
    <citation type="submission" date="2022-06" db="EMBL/GenBank/DDBJ databases">
        <title>Isolation of gut microbiota from human fecal samples.</title>
        <authorList>
            <person name="Pamer E.G."/>
            <person name="Barat B."/>
            <person name="Waligurski E."/>
            <person name="Medina S."/>
            <person name="Paddock L."/>
            <person name="Mostad J."/>
        </authorList>
    </citation>
    <scope>NUCLEOTIDE SEQUENCE [LARGE SCALE GENOMIC DNA]</scope>
    <source>
        <strain evidence="2 3">SL.3.17</strain>
    </source>
</reference>
<protein>
    <submittedName>
        <fullName evidence="2">Helix-turn-helix transcriptional regulator</fullName>
    </submittedName>
</protein>
<dbReference type="InterPro" id="IPR001387">
    <property type="entry name" value="Cro/C1-type_HTH"/>
</dbReference>
<dbReference type="CDD" id="cd00093">
    <property type="entry name" value="HTH_XRE"/>
    <property type="match status" value="1"/>
</dbReference>
<accession>A0ABT1RLN5</accession>
<sequence length="254" mass="29186">MVQKSIKGGLELAGAIKRRRNELNLTIEEAALKAGIGTKTWSRYEAGESIRKDKYKGVCKALNWPSFPEKESVDGRNVIDFGDYVNHEAWSPFLAAEFGKYAAVSFVIGSDILLDHIEEDMAALSSMPRGTHIGEISVSWLESLLPVQFLMRYDYDFLYVLRTTVGRFRSQASQDNPMVAHSAIEELALYLIVEESRFLMESMGSDMEECDGWDDWIYDIFDDMDLITFLYSDMYLVQGDTYHFDRWMEGQFYC</sequence>
<comment type="caution">
    <text evidence="2">The sequence shown here is derived from an EMBL/GenBank/DDBJ whole genome shotgun (WGS) entry which is preliminary data.</text>
</comment>
<evidence type="ECO:0000259" key="1">
    <source>
        <dbReference type="PROSITE" id="PS50943"/>
    </source>
</evidence>
<keyword evidence="3" id="KW-1185">Reference proteome</keyword>
<dbReference type="SMART" id="SM00530">
    <property type="entry name" value="HTH_XRE"/>
    <property type="match status" value="1"/>
</dbReference>
<evidence type="ECO:0000313" key="3">
    <source>
        <dbReference type="Proteomes" id="UP001524502"/>
    </source>
</evidence>
<dbReference type="Proteomes" id="UP001524502">
    <property type="component" value="Unassembled WGS sequence"/>
</dbReference>
<proteinExistence type="predicted"/>
<organism evidence="2 3">
    <name type="scientific">Anaerovorax odorimutans</name>
    <dbReference type="NCBI Taxonomy" id="109327"/>
    <lineage>
        <taxon>Bacteria</taxon>
        <taxon>Bacillati</taxon>
        <taxon>Bacillota</taxon>
        <taxon>Clostridia</taxon>
        <taxon>Peptostreptococcales</taxon>
        <taxon>Anaerovoracaceae</taxon>
        <taxon>Anaerovorax</taxon>
    </lineage>
</organism>
<dbReference type="RefSeq" id="WP_256131285.1">
    <property type="nucleotide sequence ID" value="NZ_JANFXK010000004.1"/>
</dbReference>
<dbReference type="EMBL" id="JANFXK010000004">
    <property type="protein sequence ID" value="MCQ4636097.1"/>
    <property type="molecule type" value="Genomic_DNA"/>
</dbReference>
<evidence type="ECO:0000313" key="2">
    <source>
        <dbReference type="EMBL" id="MCQ4636097.1"/>
    </source>
</evidence>
<dbReference type="SUPFAM" id="SSF47413">
    <property type="entry name" value="lambda repressor-like DNA-binding domains"/>
    <property type="match status" value="1"/>
</dbReference>
<dbReference type="PROSITE" id="PS50943">
    <property type="entry name" value="HTH_CROC1"/>
    <property type="match status" value="1"/>
</dbReference>
<dbReference type="InterPro" id="IPR010982">
    <property type="entry name" value="Lambda_DNA-bd_dom_sf"/>
</dbReference>